<evidence type="ECO:0000259" key="7">
    <source>
        <dbReference type="Pfam" id="PF05154"/>
    </source>
</evidence>
<dbReference type="GO" id="GO:0016020">
    <property type="term" value="C:membrane"/>
    <property type="evidence" value="ECO:0007669"/>
    <property type="project" value="UniProtKB-SubCell"/>
</dbReference>
<accession>A0A934I588</accession>
<keyword evidence="4 6" id="KW-0472">Membrane</keyword>
<evidence type="ECO:0000256" key="5">
    <source>
        <dbReference type="SAM" id="MobiDB-lite"/>
    </source>
</evidence>
<comment type="caution">
    <text evidence="8">The sequence shown here is derived from an EMBL/GenBank/DDBJ whole genome shotgun (WGS) entry which is preliminary data.</text>
</comment>
<evidence type="ECO:0000256" key="2">
    <source>
        <dbReference type="ARBA" id="ARBA00022692"/>
    </source>
</evidence>
<dbReference type="Pfam" id="PF05154">
    <property type="entry name" value="TM2"/>
    <property type="match status" value="1"/>
</dbReference>
<keyword evidence="3 6" id="KW-1133">Transmembrane helix</keyword>
<evidence type="ECO:0000313" key="8">
    <source>
        <dbReference type="EMBL" id="MBI9115834.1"/>
    </source>
</evidence>
<reference evidence="8" key="1">
    <citation type="submission" date="2020-12" db="EMBL/GenBank/DDBJ databases">
        <title>Sanguibacter suaedae sp. nov., isolated from Suaeda aralocaspica.</title>
        <authorList>
            <person name="Ma Q."/>
        </authorList>
    </citation>
    <scope>NUCLEOTIDE SEQUENCE</scope>
    <source>
        <strain evidence="8">YZGR15</strain>
    </source>
</reference>
<evidence type="ECO:0000313" key="9">
    <source>
        <dbReference type="Proteomes" id="UP000602087"/>
    </source>
</evidence>
<dbReference type="AlphaFoldDB" id="A0A934I588"/>
<feature type="compositionally biased region" description="Pro residues" evidence="5">
    <location>
        <begin position="35"/>
        <end position="47"/>
    </location>
</feature>
<dbReference type="InterPro" id="IPR007829">
    <property type="entry name" value="TM2"/>
</dbReference>
<dbReference type="EMBL" id="JAEINH010000011">
    <property type="protein sequence ID" value="MBI9115834.1"/>
    <property type="molecule type" value="Genomic_DNA"/>
</dbReference>
<evidence type="ECO:0000256" key="6">
    <source>
        <dbReference type="SAM" id="Phobius"/>
    </source>
</evidence>
<gene>
    <name evidence="8" type="ORF">JAV76_12505</name>
</gene>
<dbReference type="Proteomes" id="UP000602087">
    <property type="component" value="Unassembled WGS sequence"/>
</dbReference>
<protein>
    <submittedName>
        <fullName evidence="8">TM2 domain-containing protein</fullName>
    </submittedName>
</protein>
<proteinExistence type="predicted"/>
<comment type="subcellular location">
    <subcellularLocation>
        <location evidence="1">Membrane</location>
        <topology evidence="1">Multi-pass membrane protein</topology>
    </subcellularLocation>
</comment>
<feature type="domain" description="TM2" evidence="7">
    <location>
        <begin position="119"/>
        <end position="162"/>
    </location>
</feature>
<feature type="compositionally biased region" description="Basic and acidic residues" evidence="5">
    <location>
        <begin position="1"/>
        <end position="10"/>
    </location>
</feature>
<keyword evidence="9" id="KW-1185">Reference proteome</keyword>
<feature type="transmembrane region" description="Helical" evidence="6">
    <location>
        <begin position="148"/>
        <end position="171"/>
    </location>
</feature>
<dbReference type="RefSeq" id="WP_198734405.1">
    <property type="nucleotide sequence ID" value="NZ_JAEINH010000011.1"/>
</dbReference>
<evidence type="ECO:0000256" key="1">
    <source>
        <dbReference type="ARBA" id="ARBA00004141"/>
    </source>
</evidence>
<organism evidence="8 9">
    <name type="scientific">Sanguibacter suaedae</name>
    <dbReference type="NCBI Taxonomy" id="2795737"/>
    <lineage>
        <taxon>Bacteria</taxon>
        <taxon>Bacillati</taxon>
        <taxon>Actinomycetota</taxon>
        <taxon>Actinomycetes</taxon>
        <taxon>Micrococcales</taxon>
        <taxon>Sanguibacteraceae</taxon>
        <taxon>Sanguibacter</taxon>
    </lineage>
</organism>
<sequence>MAPRRGDPRARPAAPFSREGAYPPPARYVSGATSPRPPTTVDPEPPGTYVPDLLARMAPVEEPGRAQRAFRAAVHPGYGTQSPRWAARAAAAARPALDRVGPVRPAGHVPGTEVVTAPRSRVVAGVLGIFLGATGAHRLYTGRTRSGLAMLVVTVASGGLLVPITATVGLVEGVMFLSSTRGIYSRDGYGRDLRG</sequence>
<evidence type="ECO:0000256" key="4">
    <source>
        <dbReference type="ARBA" id="ARBA00023136"/>
    </source>
</evidence>
<evidence type="ECO:0000256" key="3">
    <source>
        <dbReference type="ARBA" id="ARBA00022989"/>
    </source>
</evidence>
<name>A0A934I588_9MICO</name>
<feature type="region of interest" description="Disordered" evidence="5">
    <location>
        <begin position="1"/>
        <end position="47"/>
    </location>
</feature>
<keyword evidence="2 6" id="KW-0812">Transmembrane</keyword>